<protein>
    <submittedName>
        <fullName evidence="3">Rubrerythrin</fullName>
    </submittedName>
</protein>
<dbReference type="InterPro" id="IPR003251">
    <property type="entry name" value="Rr_diiron-bd_dom"/>
</dbReference>
<dbReference type="GO" id="GO:0016491">
    <property type="term" value="F:oxidoreductase activity"/>
    <property type="evidence" value="ECO:0007669"/>
    <property type="project" value="InterPro"/>
</dbReference>
<evidence type="ECO:0000256" key="1">
    <source>
        <dbReference type="ARBA" id="ARBA00001965"/>
    </source>
</evidence>
<dbReference type="Gene3D" id="1.20.1260.10">
    <property type="match status" value="1"/>
</dbReference>
<evidence type="ECO:0000259" key="2">
    <source>
        <dbReference type="PROSITE" id="PS50905"/>
    </source>
</evidence>
<dbReference type="GO" id="GO:0046872">
    <property type="term" value="F:metal ion binding"/>
    <property type="evidence" value="ECO:0007669"/>
    <property type="project" value="InterPro"/>
</dbReference>
<dbReference type="CDD" id="cd01041">
    <property type="entry name" value="Rubrerythrin"/>
    <property type="match status" value="1"/>
</dbReference>
<gene>
    <name evidence="3" type="ORF">MNBD_GAMMA01-562</name>
</gene>
<dbReference type="EMBL" id="UOEW01000080">
    <property type="protein sequence ID" value="VAW34722.1"/>
    <property type="molecule type" value="Genomic_DNA"/>
</dbReference>
<comment type="cofactor">
    <cofactor evidence="1">
        <name>Fe(3+)</name>
        <dbReference type="ChEBI" id="CHEBI:29034"/>
    </cofactor>
</comment>
<dbReference type="SUPFAM" id="SSF47240">
    <property type="entry name" value="Ferritin-like"/>
    <property type="match status" value="1"/>
</dbReference>
<dbReference type="PROSITE" id="PS50905">
    <property type="entry name" value="FERRITIN_LIKE"/>
    <property type="match status" value="1"/>
</dbReference>
<dbReference type="InterPro" id="IPR009040">
    <property type="entry name" value="Ferritin-like_diiron"/>
</dbReference>
<dbReference type="Pfam" id="PF02915">
    <property type="entry name" value="Rubrerythrin"/>
    <property type="match status" value="1"/>
</dbReference>
<name>A0A3B0V7L0_9ZZZZ</name>
<dbReference type="AlphaFoldDB" id="A0A3B0V7L0"/>
<dbReference type="PANTHER" id="PTHR43865:SF1">
    <property type="entry name" value="RUBRERYTHRIN-RELATED"/>
    <property type="match status" value="1"/>
</dbReference>
<reference evidence="3" key="1">
    <citation type="submission" date="2018-06" db="EMBL/GenBank/DDBJ databases">
        <authorList>
            <person name="Zhirakovskaya E."/>
        </authorList>
    </citation>
    <scope>NUCLEOTIDE SEQUENCE</scope>
</reference>
<sequence length="78" mass="9115">MSQSIKGTQTEINLMKSFAGESQARMRYTYFASAAKKEGLVQISKIFEETTAQEKEHGKRFFKFLEKETQDRHPKPKR</sequence>
<proteinExistence type="predicted"/>
<organism evidence="3">
    <name type="scientific">hydrothermal vent metagenome</name>
    <dbReference type="NCBI Taxonomy" id="652676"/>
    <lineage>
        <taxon>unclassified sequences</taxon>
        <taxon>metagenomes</taxon>
        <taxon>ecological metagenomes</taxon>
    </lineage>
</organism>
<dbReference type="InterPro" id="IPR012347">
    <property type="entry name" value="Ferritin-like"/>
</dbReference>
<feature type="domain" description="Ferritin-like diiron" evidence="2">
    <location>
        <begin position="4"/>
        <end position="78"/>
    </location>
</feature>
<accession>A0A3B0V7L0</accession>
<dbReference type="InterPro" id="IPR009078">
    <property type="entry name" value="Ferritin-like_SF"/>
</dbReference>
<evidence type="ECO:0000313" key="3">
    <source>
        <dbReference type="EMBL" id="VAW34722.1"/>
    </source>
</evidence>
<dbReference type="InterPro" id="IPR052364">
    <property type="entry name" value="Rubrerythrin"/>
</dbReference>
<dbReference type="PANTHER" id="PTHR43865">
    <property type="entry name" value="RUBRERYTHRIN-RELATED"/>
    <property type="match status" value="1"/>
</dbReference>